<dbReference type="AlphaFoldDB" id="A0A6V8KE26"/>
<dbReference type="EMBL" id="BLPF01000003">
    <property type="protein sequence ID" value="GFJ83483.1"/>
    <property type="molecule type" value="Genomic_DNA"/>
</dbReference>
<reference evidence="1 2" key="2">
    <citation type="submission" date="2020-03" db="EMBL/GenBank/DDBJ databases">
        <authorList>
            <person name="Ichikawa N."/>
            <person name="Kimura A."/>
            <person name="Kitahashi Y."/>
            <person name="Uohara A."/>
        </authorList>
    </citation>
    <scope>NUCLEOTIDE SEQUENCE [LARGE SCALE GENOMIC DNA]</scope>
    <source>
        <strain evidence="1 2">NBRC 108639</strain>
    </source>
</reference>
<accession>A0A6V8KE26</accession>
<gene>
    <name evidence="1" type="ORF">Phou_076630</name>
</gene>
<keyword evidence="2" id="KW-1185">Reference proteome</keyword>
<sequence length="66" mass="6934">MPARARRVTTVAACLPLAAPVQSDSAELSSVIGAVTQDLALAAYRVRLLATHSGRPVWDGVTYGVR</sequence>
<organism evidence="1 2">
    <name type="scientific">Phytohabitans houttuyneae</name>
    <dbReference type="NCBI Taxonomy" id="1076126"/>
    <lineage>
        <taxon>Bacteria</taxon>
        <taxon>Bacillati</taxon>
        <taxon>Actinomycetota</taxon>
        <taxon>Actinomycetes</taxon>
        <taxon>Micromonosporales</taxon>
        <taxon>Micromonosporaceae</taxon>
    </lineage>
</organism>
<evidence type="ECO:0000313" key="1">
    <source>
        <dbReference type="EMBL" id="GFJ83483.1"/>
    </source>
</evidence>
<name>A0A6V8KE26_9ACTN</name>
<comment type="caution">
    <text evidence="1">The sequence shown here is derived from an EMBL/GenBank/DDBJ whole genome shotgun (WGS) entry which is preliminary data.</text>
</comment>
<reference evidence="1 2" key="1">
    <citation type="submission" date="2020-03" db="EMBL/GenBank/DDBJ databases">
        <title>Whole genome shotgun sequence of Phytohabitans houttuyneae NBRC 108639.</title>
        <authorList>
            <person name="Komaki H."/>
            <person name="Tamura T."/>
        </authorList>
    </citation>
    <scope>NUCLEOTIDE SEQUENCE [LARGE SCALE GENOMIC DNA]</scope>
    <source>
        <strain evidence="1 2">NBRC 108639</strain>
    </source>
</reference>
<protein>
    <submittedName>
        <fullName evidence="1">Uncharacterized protein</fullName>
    </submittedName>
</protein>
<dbReference type="Proteomes" id="UP000482800">
    <property type="component" value="Unassembled WGS sequence"/>
</dbReference>
<proteinExistence type="predicted"/>
<evidence type="ECO:0000313" key="2">
    <source>
        <dbReference type="Proteomes" id="UP000482800"/>
    </source>
</evidence>